<dbReference type="Pfam" id="PF22542">
    <property type="entry name" value="Utp8_C"/>
    <property type="match status" value="1"/>
</dbReference>
<dbReference type="InterPro" id="IPR018843">
    <property type="entry name" value="Utp8_b-prop"/>
</dbReference>
<reference evidence="3 4" key="1">
    <citation type="submission" date="2019-07" db="EMBL/GenBank/DDBJ databases">
        <title>Genome assembly of two rare yeast pathogens: Diutina rugosa and Trichomonascus ciferrii.</title>
        <authorList>
            <person name="Mixao V."/>
            <person name="Saus E."/>
            <person name="Hansen A."/>
            <person name="Lass-Flor C."/>
            <person name="Gabaldon T."/>
        </authorList>
    </citation>
    <scope>NUCLEOTIDE SEQUENCE [LARGE SCALE GENOMIC DNA]</scope>
    <source>
        <strain evidence="3 4">CBS 613</strain>
    </source>
</reference>
<accession>A0A642UKH6</accession>
<keyword evidence="4" id="KW-1185">Reference proteome</keyword>
<feature type="domain" description="Utp8 C-terminal" evidence="2">
    <location>
        <begin position="370"/>
        <end position="702"/>
    </location>
</feature>
<dbReference type="OMA" id="IVTCPNL"/>
<protein>
    <submittedName>
        <fullName evidence="3">Uncharacterized protein</fullName>
    </submittedName>
</protein>
<sequence length="704" mass="79021">MTHSRLSDSYPVATLPRVAKVSLEERAVVSPLISPDSSVIDLGISKSIIASYLIKPSPKLVWSYPLSPKTVVDAMDTSVVDNVKRFAVGIHTGDKAKLLVLTHNEADPTSAAPIETDLTSQVKEVKFDDSEITVVYVNGSIERFGLENDKVTKDTKMRMKNSGTLAFCEFLTWQNQKLVLLIYKSKSMVTYQLVAITNNQVYEVETKSIQTEHDFRWAYNNGYIYQLNETDKCIDKISIAKFDSEKSISVEPLLQEGASSAIHAPCSDRLVLSSGTTIYIVNFTYGALLDSYVCKSSRSHANNDEVVVKRVVPIKSSGRLGKTVAVYLNLKPKDNNVDVNLISVDLGTNRLTECLGKAIIKPNQDKFAGVMPILTEEFAERSGEAGSELDEVFKTLRQCAEAKDVYKWERVLIPYMKNESWESIKQSISKTKAPKTKKEYTFQEMDEETDRVVDVRFIQKVVNLVLRQKEDEQVDFVDADFFPEHTLMYLLTSPVFPVEFTNGLLQLFYASGNFTLLRQAINTCPNLTVRELLIQVNNEVDDEVFVDLINRLCTEFSMGQITTTFKGLVVEFPDQINLDNLLVRLFKVPRNKNSLYLIESLVDVGGLFNWNETTVETLNEFIAGKIDALVQNSFNLTLTNQVLMAANPPKPARGHKKKKKKADADKLSEVDSLLSMTSHNGLESVQPIEISKKVPAYSVEKLAF</sequence>
<dbReference type="GeneID" id="54781993"/>
<feature type="domain" description="Utp8 beta-propeller" evidence="1">
    <location>
        <begin position="5"/>
        <end position="359"/>
    </location>
</feature>
<dbReference type="Pfam" id="PF10395">
    <property type="entry name" value="Utp8_b_propeller"/>
    <property type="match status" value="1"/>
</dbReference>
<organism evidence="3 4">
    <name type="scientific">Diutina rugosa</name>
    <name type="common">Yeast</name>
    <name type="synonym">Candida rugosa</name>
    <dbReference type="NCBI Taxonomy" id="5481"/>
    <lineage>
        <taxon>Eukaryota</taxon>
        <taxon>Fungi</taxon>
        <taxon>Dikarya</taxon>
        <taxon>Ascomycota</taxon>
        <taxon>Saccharomycotina</taxon>
        <taxon>Pichiomycetes</taxon>
        <taxon>Debaryomycetaceae</taxon>
        <taxon>Diutina</taxon>
    </lineage>
</organism>
<proteinExistence type="predicted"/>
<dbReference type="OrthoDB" id="4055624at2759"/>
<dbReference type="VEuPathDB" id="FungiDB:DIURU_003342"/>
<dbReference type="EMBL" id="SWFT01000105">
    <property type="protein sequence ID" value="KAA8900972.1"/>
    <property type="molecule type" value="Genomic_DNA"/>
</dbReference>
<dbReference type="AlphaFoldDB" id="A0A642UKH6"/>
<gene>
    <name evidence="3" type="ORF">DIURU_003342</name>
</gene>
<name>A0A642UKH6_DIURU</name>
<evidence type="ECO:0000313" key="3">
    <source>
        <dbReference type="EMBL" id="KAA8900972.1"/>
    </source>
</evidence>
<evidence type="ECO:0000259" key="1">
    <source>
        <dbReference type="Pfam" id="PF10395"/>
    </source>
</evidence>
<evidence type="ECO:0000313" key="4">
    <source>
        <dbReference type="Proteomes" id="UP000449547"/>
    </source>
</evidence>
<dbReference type="RefSeq" id="XP_034011595.1">
    <property type="nucleotide sequence ID" value="XM_034156094.1"/>
</dbReference>
<evidence type="ECO:0000259" key="2">
    <source>
        <dbReference type="Pfam" id="PF22542"/>
    </source>
</evidence>
<dbReference type="Proteomes" id="UP000449547">
    <property type="component" value="Unassembled WGS sequence"/>
</dbReference>
<dbReference type="InterPro" id="IPR053881">
    <property type="entry name" value="Utp8_C"/>
</dbReference>
<comment type="caution">
    <text evidence="3">The sequence shown here is derived from an EMBL/GenBank/DDBJ whole genome shotgun (WGS) entry which is preliminary data.</text>
</comment>